<accession>A0A9P5Y944</accession>
<dbReference type="EMBL" id="MU150244">
    <property type="protein sequence ID" value="KAF9465857.1"/>
    <property type="molecule type" value="Genomic_DNA"/>
</dbReference>
<proteinExistence type="predicted"/>
<evidence type="ECO:0000313" key="2">
    <source>
        <dbReference type="EMBL" id="KAF9465857.1"/>
    </source>
</evidence>
<reference evidence="2" key="1">
    <citation type="submission" date="2020-11" db="EMBL/GenBank/DDBJ databases">
        <authorList>
            <consortium name="DOE Joint Genome Institute"/>
            <person name="Ahrendt S."/>
            <person name="Riley R."/>
            <person name="Andreopoulos W."/>
            <person name="Labutti K."/>
            <person name="Pangilinan J."/>
            <person name="Ruiz-Duenas F.J."/>
            <person name="Barrasa J.M."/>
            <person name="Sanchez-Garcia M."/>
            <person name="Camarero S."/>
            <person name="Miyauchi S."/>
            <person name="Serrano A."/>
            <person name="Linde D."/>
            <person name="Babiker R."/>
            <person name="Drula E."/>
            <person name="Ayuso-Fernandez I."/>
            <person name="Pacheco R."/>
            <person name="Padilla G."/>
            <person name="Ferreira P."/>
            <person name="Barriuso J."/>
            <person name="Kellner H."/>
            <person name="Castanera R."/>
            <person name="Alfaro M."/>
            <person name="Ramirez L."/>
            <person name="Pisabarro A.G."/>
            <person name="Kuo A."/>
            <person name="Tritt A."/>
            <person name="Lipzen A."/>
            <person name="He G."/>
            <person name="Yan M."/>
            <person name="Ng V."/>
            <person name="Cullen D."/>
            <person name="Martin F."/>
            <person name="Rosso M.-N."/>
            <person name="Henrissat B."/>
            <person name="Hibbett D."/>
            <person name="Martinez A.T."/>
            <person name="Grigoriev I.V."/>
        </authorList>
    </citation>
    <scope>NUCLEOTIDE SEQUENCE</scope>
    <source>
        <strain evidence="2">CBS 247.69</strain>
    </source>
</reference>
<name>A0A9P5Y944_9AGAR</name>
<sequence>MPFSWVDWDMFMCYLGGAIGHQNQDVTQTPEHQQNLHNDTTNIVSDPEDGTQMEEWIITNPDTQLQELCQMALKATTLPAESDNDIGSGSENTSNIEDSDYSCNTTDEGSDYEPYFGPNNGKGENGEDNHFGDF</sequence>
<dbReference type="AlphaFoldDB" id="A0A9P5Y944"/>
<gene>
    <name evidence="2" type="ORF">BDZ94DRAFT_1306598</name>
</gene>
<feature type="compositionally biased region" description="Basic and acidic residues" evidence="1">
    <location>
        <begin position="124"/>
        <end position="134"/>
    </location>
</feature>
<feature type="region of interest" description="Disordered" evidence="1">
    <location>
        <begin position="78"/>
        <end position="134"/>
    </location>
</feature>
<organism evidence="2 3">
    <name type="scientific">Collybia nuda</name>
    <dbReference type="NCBI Taxonomy" id="64659"/>
    <lineage>
        <taxon>Eukaryota</taxon>
        <taxon>Fungi</taxon>
        <taxon>Dikarya</taxon>
        <taxon>Basidiomycota</taxon>
        <taxon>Agaricomycotina</taxon>
        <taxon>Agaricomycetes</taxon>
        <taxon>Agaricomycetidae</taxon>
        <taxon>Agaricales</taxon>
        <taxon>Tricholomatineae</taxon>
        <taxon>Clitocybaceae</taxon>
        <taxon>Collybia</taxon>
    </lineage>
</organism>
<comment type="caution">
    <text evidence="2">The sequence shown here is derived from an EMBL/GenBank/DDBJ whole genome shotgun (WGS) entry which is preliminary data.</text>
</comment>
<dbReference type="Proteomes" id="UP000807353">
    <property type="component" value="Unassembled WGS sequence"/>
</dbReference>
<feature type="compositionally biased region" description="Polar residues" evidence="1">
    <location>
        <begin position="26"/>
        <end position="44"/>
    </location>
</feature>
<feature type="region of interest" description="Disordered" evidence="1">
    <location>
        <begin position="26"/>
        <end position="52"/>
    </location>
</feature>
<keyword evidence="3" id="KW-1185">Reference proteome</keyword>
<feature type="compositionally biased region" description="Polar residues" evidence="1">
    <location>
        <begin position="85"/>
        <end position="107"/>
    </location>
</feature>
<protein>
    <submittedName>
        <fullName evidence="2">Uncharacterized protein</fullName>
    </submittedName>
</protein>
<evidence type="ECO:0000313" key="3">
    <source>
        <dbReference type="Proteomes" id="UP000807353"/>
    </source>
</evidence>
<evidence type="ECO:0000256" key="1">
    <source>
        <dbReference type="SAM" id="MobiDB-lite"/>
    </source>
</evidence>